<accession>A0A0N1P2B7</accession>
<evidence type="ECO:0000313" key="3">
    <source>
        <dbReference type="Proteomes" id="UP000038010"/>
    </source>
</evidence>
<dbReference type="Proteomes" id="UP000038010">
    <property type="component" value="Unassembled WGS sequence"/>
</dbReference>
<gene>
    <name evidence="2" type="ORF">AB675_2428</name>
</gene>
<protein>
    <submittedName>
        <fullName evidence="2">Uncharacterized protein</fullName>
    </submittedName>
</protein>
<feature type="region of interest" description="Disordered" evidence="1">
    <location>
        <begin position="238"/>
        <end position="258"/>
    </location>
</feature>
<dbReference type="RefSeq" id="XP_018005220.1">
    <property type="nucleotide sequence ID" value="XM_018142401.1"/>
</dbReference>
<keyword evidence="3" id="KW-1185">Reference proteome</keyword>
<proteinExistence type="predicted"/>
<dbReference type="AlphaFoldDB" id="A0A0N1P2B7"/>
<comment type="caution">
    <text evidence="2">The sequence shown here is derived from an EMBL/GenBank/DDBJ whole genome shotgun (WGS) entry which is preliminary data.</text>
</comment>
<dbReference type="GeneID" id="28734281"/>
<organism evidence="2 3">
    <name type="scientific">Cyphellophora attinorum</name>
    <dbReference type="NCBI Taxonomy" id="1664694"/>
    <lineage>
        <taxon>Eukaryota</taxon>
        <taxon>Fungi</taxon>
        <taxon>Dikarya</taxon>
        <taxon>Ascomycota</taxon>
        <taxon>Pezizomycotina</taxon>
        <taxon>Eurotiomycetes</taxon>
        <taxon>Chaetothyriomycetidae</taxon>
        <taxon>Chaetothyriales</taxon>
        <taxon>Cyphellophoraceae</taxon>
        <taxon>Cyphellophora</taxon>
    </lineage>
</organism>
<reference evidence="2 3" key="1">
    <citation type="submission" date="2015-06" db="EMBL/GenBank/DDBJ databases">
        <title>Draft genome of the ant-associated black yeast Phialophora attae CBS 131958.</title>
        <authorList>
            <person name="Moreno L.F."/>
            <person name="Stielow B.J."/>
            <person name="de Hoog S."/>
            <person name="Vicente V.A."/>
            <person name="Weiss V.A."/>
            <person name="de Vries M."/>
            <person name="Cruz L.M."/>
            <person name="Souza E.M."/>
        </authorList>
    </citation>
    <scope>NUCLEOTIDE SEQUENCE [LARGE SCALE GENOMIC DNA]</scope>
    <source>
        <strain evidence="2 3">CBS 131958</strain>
    </source>
</reference>
<sequence>MSSPDEPCPVFGSGDERRLRDWCTSFRNSLSAVWLEVACRKFAATLPALTPGRRSAFLDWALDTLGRDGLFQYDRIELLCYSVPYLPPFDSIARYCERIRSFVEEPRLTRCRSAGQMTSIIDSFITAELSRAPWEGRRAFVFELKWRLQSRKLLRTGVCSIFDGLLRGDTDCLQRGQALLANALEDPDRDNLDDVDFDNRSDSDSEFEADVAVGENNPREVGPSPHLRLIAGALWSPTPITSEMPQPENRDHPSNRVPEGVQVTATQNEMIRRQNDIIMVLMGYLTAAAEFHDMLRLPDAAG</sequence>
<dbReference type="EMBL" id="LFJN01000002">
    <property type="protein sequence ID" value="KPI45257.1"/>
    <property type="molecule type" value="Genomic_DNA"/>
</dbReference>
<evidence type="ECO:0000256" key="1">
    <source>
        <dbReference type="SAM" id="MobiDB-lite"/>
    </source>
</evidence>
<name>A0A0N1P2B7_9EURO</name>
<dbReference type="VEuPathDB" id="FungiDB:AB675_2428"/>
<evidence type="ECO:0000313" key="2">
    <source>
        <dbReference type="EMBL" id="KPI45257.1"/>
    </source>
</evidence>